<keyword evidence="1" id="KW-0812">Transmembrane</keyword>
<dbReference type="EMBL" id="WJXZ01000001">
    <property type="protein sequence ID" value="MRS59873.1"/>
    <property type="molecule type" value="Genomic_DNA"/>
</dbReference>
<proteinExistence type="predicted"/>
<keyword evidence="4" id="KW-1185">Reference proteome</keyword>
<evidence type="ECO:0000256" key="2">
    <source>
        <dbReference type="SAM" id="SignalP"/>
    </source>
</evidence>
<sequence length="113" mass="12077">MKKLLLILLLLPSLSFGAKVLTEGGITLDCPDATVDQLQQWINSHPNDRVLCCGTGDDKKCVLIDKIEQITSLSADNNVGDKPDTGPSIDPGIGIFAGLLLIALAIYFGRKRG</sequence>
<keyword evidence="1" id="KW-0472">Membrane</keyword>
<comment type="caution">
    <text evidence="3">The sequence shown here is derived from an EMBL/GenBank/DDBJ whole genome shotgun (WGS) entry which is preliminary data.</text>
</comment>
<evidence type="ECO:0000313" key="3">
    <source>
        <dbReference type="EMBL" id="MRS59873.1"/>
    </source>
</evidence>
<dbReference type="NCBIfam" id="TIGR01167">
    <property type="entry name" value="LPXTG_anchor"/>
    <property type="match status" value="1"/>
</dbReference>
<gene>
    <name evidence="3" type="ORF">GJJ30_01105</name>
</gene>
<name>A0A7K0EDC9_9BACT</name>
<accession>A0A7K0EDC9</accession>
<reference evidence="3 4" key="1">
    <citation type="journal article" date="2018" name="Antonie Van Leeuwenhoek">
        <title>Larkinella terrae sp. nov., isolated from soil on Jeju Island, South Korea.</title>
        <authorList>
            <person name="Ten L.N."/>
            <person name="Jeon J."/>
            <person name="Park S.J."/>
            <person name="Park S."/>
            <person name="Lee S.Y."/>
            <person name="Kim M.K."/>
            <person name="Jung H.Y."/>
        </authorList>
    </citation>
    <scope>NUCLEOTIDE SEQUENCE [LARGE SCALE GENOMIC DNA]</scope>
    <source>
        <strain evidence="3 4">KCTC 52001</strain>
    </source>
</reference>
<dbReference type="AlphaFoldDB" id="A0A7K0EDC9"/>
<organism evidence="3 4">
    <name type="scientific">Larkinella terrae</name>
    <dbReference type="NCBI Taxonomy" id="2025311"/>
    <lineage>
        <taxon>Bacteria</taxon>
        <taxon>Pseudomonadati</taxon>
        <taxon>Bacteroidota</taxon>
        <taxon>Cytophagia</taxon>
        <taxon>Cytophagales</taxon>
        <taxon>Spirosomataceae</taxon>
        <taxon>Larkinella</taxon>
    </lineage>
</organism>
<dbReference type="RefSeq" id="WP_154172280.1">
    <property type="nucleotide sequence ID" value="NZ_WJXZ01000001.1"/>
</dbReference>
<dbReference type="Proteomes" id="UP000441754">
    <property type="component" value="Unassembled WGS sequence"/>
</dbReference>
<evidence type="ECO:0000313" key="4">
    <source>
        <dbReference type="Proteomes" id="UP000441754"/>
    </source>
</evidence>
<evidence type="ECO:0000256" key="1">
    <source>
        <dbReference type="SAM" id="Phobius"/>
    </source>
</evidence>
<keyword evidence="2" id="KW-0732">Signal</keyword>
<feature type="chain" id="PRO_5029705726" evidence="2">
    <location>
        <begin position="19"/>
        <end position="113"/>
    </location>
</feature>
<feature type="signal peptide" evidence="2">
    <location>
        <begin position="1"/>
        <end position="18"/>
    </location>
</feature>
<protein>
    <submittedName>
        <fullName evidence="3">LPXTG cell wall anchor domain-containing protein</fullName>
    </submittedName>
</protein>
<feature type="transmembrane region" description="Helical" evidence="1">
    <location>
        <begin position="92"/>
        <end position="109"/>
    </location>
</feature>
<keyword evidence="1" id="KW-1133">Transmembrane helix</keyword>